<evidence type="ECO:0000256" key="4">
    <source>
        <dbReference type="ARBA" id="ARBA00022679"/>
    </source>
</evidence>
<protein>
    <recommendedName>
        <fullName evidence="2">protein-glutamate O-methyltransferase</fullName>
        <ecNumber evidence="2">2.1.1.80</ecNumber>
    </recommendedName>
</protein>
<dbReference type="SUPFAM" id="SSF47757">
    <property type="entry name" value="Chemotaxis receptor methyltransferase CheR, N-terminal domain"/>
    <property type="match status" value="1"/>
</dbReference>
<keyword evidence="8" id="KW-1185">Reference proteome</keyword>
<dbReference type="Gene3D" id="1.10.155.10">
    <property type="entry name" value="Chemotaxis receptor methyltransferase CheR, N-terminal domain"/>
    <property type="match status" value="1"/>
</dbReference>
<sequence length="299" mass="33217">MTGTVPALEQREFRALVELVRSESGIHLADSKRALVVSRLMRRLRERQLDSFAEYIRLVGSGGDREERIRMIDCICTNETQFFRHPRHFEWLEQRFGGDPLAQPPRPRLRVWSAACSTGEEAYSLAMCLGASAWSARGTRNGGAPAVDILATDLSTSALETAERAVYAIARARDIPSRHVKAFMLRGTGPSEGLMKAGPEIRALVRFQRWNLNDERTVPGAPFDVIFCRNVLIYFDAPTRARVAGRLVNQLTPGGHLFLGAAEGLGVHFEGARAVAPSVYMRVSKREKTALEKVTSHDS</sequence>
<dbReference type="InterPro" id="IPR000780">
    <property type="entry name" value="CheR_MeTrfase"/>
</dbReference>
<dbReference type="PROSITE" id="PS50123">
    <property type="entry name" value="CHER"/>
    <property type="match status" value="1"/>
</dbReference>
<reference evidence="7 8" key="1">
    <citation type="submission" date="2021-12" db="EMBL/GenBank/DDBJ databases">
        <title>Discovery of the Pendulisporaceae a myxobacterial family with distinct sporulation behavior and unique specialized metabolism.</title>
        <authorList>
            <person name="Garcia R."/>
            <person name="Popoff A."/>
            <person name="Bader C.D."/>
            <person name="Loehr J."/>
            <person name="Walesch S."/>
            <person name="Walt C."/>
            <person name="Boldt J."/>
            <person name="Bunk B."/>
            <person name="Haeckl F.J.F.P.J."/>
            <person name="Gunesch A.P."/>
            <person name="Birkelbach J."/>
            <person name="Nuebel U."/>
            <person name="Pietschmann T."/>
            <person name="Bach T."/>
            <person name="Mueller R."/>
        </authorList>
    </citation>
    <scope>NUCLEOTIDE SEQUENCE [LARGE SCALE GENOMIC DNA]</scope>
    <source>
        <strain evidence="7 8">MSr11954</strain>
    </source>
</reference>
<accession>A0ABZ2LQB5</accession>
<dbReference type="InterPro" id="IPR022642">
    <property type="entry name" value="CheR_C"/>
</dbReference>
<dbReference type="RefSeq" id="WP_394822738.1">
    <property type="nucleotide sequence ID" value="NZ_CP089984.1"/>
</dbReference>
<evidence type="ECO:0000313" key="8">
    <source>
        <dbReference type="Proteomes" id="UP001370348"/>
    </source>
</evidence>
<evidence type="ECO:0000256" key="5">
    <source>
        <dbReference type="ARBA" id="ARBA00022691"/>
    </source>
</evidence>
<dbReference type="PANTHER" id="PTHR24422">
    <property type="entry name" value="CHEMOTAXIS PROTEIN METHYLTRANSFERASE"/>
    <property type="match status" value="1"/>
</dbReference>
<dbReference type="EC" id="2.1.1.80" evidence="2"/>
<dbReference type="InterPro" id="IPR036804">
    <property type="entry name" value="CheR_N_sf"/>
</dbReference>
<dbReference type="InterPro" id="IPR050903">
    <property type="entry name" value="Bact_Chemotaxis_MeTrfase"/>
</dbReference>
<keyword evidence="5" id="KW-0949">S-adenosyl-L-methionine</keyword>
<feature type="domain" description="CheR-type methyltransferase" evidence="6">
    <location>
        <begin position="1"/>
        <end position="265"/>
    </location>
</feature>
<dbReference type="PIRSF" id="PIRSF000410">
    <property type="entry name" value="CheR"/>
    <property type="match status" value="1"/>
</dbReference>
<dbReference type="InterPro" id="IPR022641">
    <property type="entry name" value="CheR_N"/>
</dbReference>
<gene>
    <name evidence="7" type="ORF">LZC94_35395</name>
</gene>
<keyword evidence="4" id="KW-0808">Transferase</keyword>
<dbReference type="PRINTS" id="PR00996">
    <property type="entry name" value="CHERMTFRASE"/>
</dbReference>
<evidence type="ECO:0000256" key="3">
    <source>
        <dbReference type="ARBA" id="ARBA00022603"/>
    </source>
</evidence>
<dbReference type="SUPFAM" id="SSF53335">
    <property type="entry name" value="S-adenosyl-L-methionine-dependent methyltransferases"/>
    <property type="match status" value="1"/>
</dbReference>
<dbReference type="Gene3D" id="3.40.50.150">
    <property type="entry name" value="Vaccinia Virus protein VP39"/>
    <property type="match status" value="1"/>
</dbReference>
<evidence type="ECO:0000256" key="2">
    <source>
        <dbReference type="ARBA" id="ARBA00012534"/>
    </source>
</evidence>
<evidence type="ECO:0000313" key="7">
    <source>
        <dbReference type="EMBL" id="WXB13119.1"/>
    </source>
</evidence>
<dbReference type="Pfam" id="PF01739">
    <property type="entry name" value="CheR"/>
    <property type="match status" value="1"/>
</dbReference>
<proteinExistence type="predicted"/>
<dbReference type="InterPro" id="IPR026024">
    <property type="entry name" value="Chemotaxis_MeTrfase_CheR"/>
</dbReference>
<organism evidence="7 8">
    <name type="scientific">Pendulispora albinea</name>
    <dbReference type="NCBI Taxonomy" id="2741071"/>
    <lineage>
        <taxon>Bacteria</taxon>
        <taxon>Pseudomonadati</taxon>
        <taxon>Myxococcota</taxon>
        <taxon>Myxococcia</taxon>
        <taxon>Myxococcales</taxon>
        <taxon>Sorangiineae</taxon>
        <taxon>Pendulisporaceae</taxon>
        <taxon>Pendulispora</taxon>
    </lineage>
</organism>
<comment type="catalytic activity">
    <reaction evidence="1">
        <text>L-glutamyl-[protein] + S-adenosyl-L-methionine = [protein]-L-glutamate 5-O-methyl ester + S-adenosyl-L-homocysteine</text>
        <dbReference type="Rhea" id="RHEA:24452"/>
        <dbReference type="Rhea" id="RHEA-COMP:10208"/>
        <dbReference type="Rhea" id="RHEA-COMP:10311"/>
        <dbReference type="ChEBI" id="CHEBI:29973"/>
        <dbReference type="ChEBI" id="CHEBI:57856"/>
        <dbReference type="ChEBI" id="CHEBI:59789"/>
        <dbReference type="ChEBI" id="CHEBI:82795"/>
        <dbReference type="EC" id="2.1.1.80"/>
    </reaction>
</comment>
<dbReference type="Proteomes" id="UP001370348">
    <property type="component" value="Chromosome"/>
</dbReference>
<dbReference type="SMART" id="SM00138">
    <property type="entry name" value="MeTrc"/>
    <property type="match status" value="1"/>
</dbReference>
<dbReference type="EMBL" id="CP089984">
    <property type="protein sequence ID" value="WXB13119.1"/>
    <property type="molecule type" value="Genomic_DNA"/>
</dbReference>
<dbReference type="InterPro" id="IPR029063">
    <property type="entry name" value="SAM-dependent_MTases_sf"/>
</dbReference>
<dbReference type="PANTHER" id="PTHR24422:SF26">
    <property type="entry name" value="CHEMOTAXIS PROTEIN METHYLTRANSFERASE"/>
    <property type="match status" value="1"/>
</dbReference>
<dbReference type="Pfam" id="PF03705">
    <property type="entry name" value="CheR_N"/>
    <property type="match status" value="1"/>
</dbReference>
<name>A0ABZ2LQB5_9BACT</name>
<keyword evidence="3" id="KW-0489">Methyltransferase</keyword>
<evidence type="ECO:0000256" key="1">
    <source>
        <dbReference type="ARBA" id="ARBA00001541"/>
    </source>
</evidence>
<evidence type="ECO:0000259" key="6">
    <source>
        <dbReference type="PROSITE" id="PS50123"/>
    </source>
</evidence>